<organism evidence="2 3">
    <name type="scientific">Liparis tanakae</name>
    <name type="common">Tanaka's snailfish</name>
    <dbReference type="NCBI Taxonomy" id="230148"/>
    <lineage>
        <taxon>Eukaryota</taxon>
        <taxon>Metazoa</taxon>
        <taxon>Chordata</taxon>
        <taxon>Craniata</taxon>
        <taxon>Vertebrata</taxon>
        <taxon>Euteleostomi</taxon>
        <taxon>Actinopterygii</taxon>
        <taxon>Neopterygii</taxon>
        <taxon>Teleostei</taxon>
        <taxon>Neoteleostei</taxon>
        <taxon>Acanthomorphata</taxon>
        <taxon>Eupercaria</taxon>
        <taxon>Perciformes</taxon>
        <taxon>Cottioidei</taxon>
        <taxon>Cottales</taxon>
        <taxon>Liparidae</taxon>
        <taxon>Liparis</taxon>
    </lineage>
</organism>
<gene>
    <name evidence="2" type="ORF">EYF80_021505</name>
</gene>
<sequence length="84" mass="9479">MEEEEEEEEEEESKECSLRVDGAQPSCVLIPLVKALLCNSVMKEEAGSEGGRKWRRQEVKETGSEGGKKRRRKEVEEARGGGRK</sequence>
<proteinExistence type="predicted"/>
<feature type="region of interest" description="Disordered" evidence="1">
    <location>
        <begin position="44"/>
        <end position="84"/>
    </location>
</feature>
<evidence type="ECO:0000313" key="3">
    <source>
        <dbReference type="Proteomes" id="UP000314294"/>
    </source>
</evidence>
<comment type="caution">
    <text evidence="2">The sequence shown here is derived from an EMBL/GenBank/DDBJ whole genome shotgun (WGS) entry which is preliminary data.</text>
</comment>
<dbReference type="Proteomes" id="UP000314294">
    <property type="component" value="Unassembled WGS sequence"/>
</dbReference>
<dbReference type="AlphaFoldDB" id="A0A4Z2HTX2"/>
<protein>
    <submittedName>
        <fullName evidence="2">Uncharacterized protein</fullName>
    </submittedName>
</protein>
<keyword evidence="3" id="KW-1185">Reference proteome</keyword>
<dbReference type="EMBL" id="SRLO01000192">
    <property type="protein sequence ID" value="TNN68322.1"/>
    <property type="molecule type" value="Genomic_DNA"/>
</dbReference>
<evidence type="ECO:0000256" key="1">
    <source>
        <dbReference type="SAM" id="MobiDB-lite"/>
    </source>
</evidence>
<name>A0A4Z2HTX2_9TELE</name>
<accession>A0A4Z2HTX2</accession>
<feature type="region of interest" description="Disordered" evidence="1">
    <location>
        <begin position="1"/>
        <end position="20"/>
    </location>
</feature>
<evidence type="ECO:0000313" key="2">
    <source>
        <dbReference type="EMBL" id="TNN68322.1"/>
    </source>
</evidence>
<reference evidence="2 3" key="1">
    <citation type="submission" date="2019-03" db="EMBL/GenBank/DDBJ databases">
        <title>First draft genome of Liparis tanakae, snailfish: a comprehensive survey of snailfish specific genes.</title>
        <authorList>
            <person name="Kim W."/>
            <person name="Song I."/>
            <person name="Jeong J.-H."/>
            <person name="Kim D."/>
            <person name="Kim S."/>
            <person name="Ryu S."/>
            <person name="Song J.Y."/>
            <person name="Lee S.K."/>
        </authorList>
    </citation>
    <scope>NUCLEOTIDE SEQUENCE [LARGE SCALE GENOMIC DNA]</scope>
    <source>
        <tissue evidence="2">Muscle</tissue>
    </source>
</reference>
<feature type="compositionally biased region" description="Acidic residues" evidence="1">
    <location>
        <begin position="1"/>
        <end position="13"/>
    </location>
</feature>